<reference evidence="1 2" key="1">
    <citation type="submission" date="2018-08" db="EMBL/GenBank/DDBJ databases">
        <title>A genome reference for cultivated species of the human gut microbiota.</title>
        <authorList>
            <person name="Zou Y."/>
            <person name="Xue W."/>
            <person name="Luo G."/>
        </authorList>
    </citation>
    <scope>NUCLEOTIDE SEQUENCE [LARGE SCALE GENOMIC DNA]</scope>
    <source>
        <strain evidence="1 2">AM30-5LB</strain>
    </source>
</reference>
<dbReference type="Proteomes" id="UP000286050">
    <property type="component" value="Unassembled WGS sequence"/>
</dbReference>
<sequence length="73" mass="8835">MLAYQSNRCYLYLRFQQFVARRLLSSIIIMMWDTLVRPVYLEILESFNYIIYDSACLAGFFGVYEMRLPYNKL</sequence>
<dbReference type="EMBL" id="QSJI01000002">
    <property type="protein sequence ID" value="RHD56459.1"/>
    <property type="molecule type" value="Genomic_DNA"/>
</dbReference>
<dbReference type="AlphaFoldDB" id="A0A414FXW7"/>
<proteinExistence type="predicted"/>
<evidence type="ECO:0000313" key="2">
    <source>
        <dbReference type="Proteomes" id="UP000286050"/>
    </source>
</evidence>
<evidence type="ECO:0000313" key="1">
    <source>
        <dbReference type="EMBL" id="RHD56459.1"/>
    </source>
</evidence>
<protein>
    <submittedName>
        <fullName evidence="1">Uncharacterized protein</fullName>
    </submittedName>
</protein>
<accession>A0A414FXW7</accession>
<comment type="caution">
    <text evidence="1">The sequence shown here is derived from an EMBL/GenBank/DDBJ whole genome shotgun (WGS) entry which is preliminary data.</text>
</comment>
<name>A0A414FXW7_9ACTN</name>
<organism evidence="1 2">
    <name type="scientific">Collinsella intestinalis</name>
    <dbReference type="NCBI Taxonomy" id="147207"/>
    <lineage>
        <taxon>Bacteria</taxon>
        <taxon>Bacillati</taxon>
        <taxon>Actinomycetota</taxon>
        <taxon>Coriobacteriia</taxon>
        <taxon>Coriobacteriales</taxon>
        <taxon>Coriobacteriaceae</taxon>
        <taxon>Collinsella</taxon>
    </lineage>
</organism>
<gene>
    <name evidence="1" type="ORF">DW787_02590</name>
</gene>